<proteinExistence type="predicted"/>
<evidence type="ECO:0000256" key="1">
    <source>
        <dbReference type="SAM" id="MobiDB-lite"/>
    </source>
</evidence>
<organism evidence="3">
    <name type="scientific">Picea glauca</name>
    <name type="common">White spruce</name>
    <name type="synonym">Pinus glauca</name>
    <dbReference type="NCBI Taxonomy" id="3330"/>
    <lineage>
        <taxon>Eukaryota</taxon>
        <taxon>Viridiplantae</taxon>
        <taxon>Streptophyta</taxon>
        <taxon>Embryophyta</taxon>
        <taxon>Tracheophyta</taxon>
        <taxon>Spermatophyta</taxon>
        <taxon>Pinopsida</taxon>
        <taxon>Pinidae</taxon>
        <taxon>Conifers I</taxon>
        <taxon>Pinales</taxon>
        <taxon>Pinaceae</taxon>
        <taxon>Picea</taxon>
    </lineage>
</organism>
<feature type="region of interest" description="Disordered" evidence="1">
    <location>
        <begin position="77"/>
        <end position="96"/>
    </location>
</feature>
<reference evidence="3" key="1">
    <citation type="journal article" date="2015" name="Genome Biol. Evol.">
        <title>Organellar Genomes of White Spruce (Picea glauca): Assembly and Annotation.</title>
        <authorList>
            <person name="Jackman S.D."/>
            <person name="Warren R.L."/>
            <person name="Gibb E.A."/>
            <person name="Vandervalk B.P."/>
            <person name="Mohamadi H."/>
            <person name="Chu J."/>
            <person name="Raymond A."/>
            <person name="Pleasance S."/>
            <person name="Coope R."/>
            <person name="Wildung M.R."/>
            <person name="Ritland C.E."/>
            <person name="Bousquet J."/>
            <person name="Jones S.J."/>
            <person name="Bohlmann J."/>
            <person name="Birol I."/>
        </authorList>
    </citation>
    <scope>NUCLEOTIDE SEQUENCE [LARGE SCALE GENOMIC DNA]</scope>
    <source>
        <tissue evidence="3">Flushing bud</tissue>
    </source>
</reference>
<protein>
    <submittedName>
        <fullName evidence="3">Uncharacterized protein</fullName>
    </submittedName>
</protein>
<dbReference type="AlphaFoldDB" id="A0A101M2V9"/>
<evidence type="ECO:0000313" key="3">
    <source>
        <dbReference type="EMBL" id="KUM50020.1"/>
    </source>
</evidence>
<keyword evidence="2" id="KW-1133">Transmembrane helix</keyword>
<dbReference type="EMBL" id="LKAM01000002">
    <property type="protein sequence ID" value="KUM50020.1"/>
    <property type="molecule type" value="Genomic_DNA"/>
</dbReference>
<comment type="caution">
    <text evidence="3">The sequence shown here is derived from an EMBL/GenBank/DDBJ whole genome shotgun (WGS) entry which is preliminary data.</text>
</comment>
<gene>
    <name evidence="3" type="ORF">ABT39_MTgene3248</name>
</gene>
<keyword evidence="3" id="KW-0496">Mitochondrion</keyword>
<name>A0A101M2V9_PICGL</name>
<keyword evidence="2" id="KW-0812">Transmembrane</keyword>
<evidence type="ECO:0000256" key="2">
    <source>
        <dbReference type="SAM" id="Phobius"/>
    </source>
</evidence>
<keyword evidence="2" id="KW-0472">Membrane</keyword>
<geneLocation type="mitochondrion" evidence="3"/>
<sequence length="96" mass="10725">MIDYESGDPIRGCGYIYVITLQSMISFSIGNGMEKALRKVGMCSLRRNQNSSFVLIEGSFILIYLGKQRHSIKYSPPLSLGKRRNRYSAGTTTPKG</sequence>
<accession>A0A101M2V9</accession>
<feature type="transmembrane region" description="Helical" evidence="2">
    <location>
        <begin position="12"/>
        <end position="30"/>
    </location>
</feature>